<evidence type="ECO:0000313" key="1">
    <source>
        <dbReference type="EMBL" id="CAF1507623.1"/>
    </source>
</evidence>
<keyword evidence="3" id="KW-1185">Reference proteome</keyword>
<dbReference type="EMBL" id="CAJNOQ010022911">
    <property type="protein sequence ID" value="CAF1507623.1"/>
    <property type="molecule type" value="Genomic_DNA"/>
</dbReference>
<accession>A0A815TMF3</accession>
<evidence type="ECO:0000313" key="2">
    <source>
        <dbReference type="EMBL" id="CAF4368718.1"/>
    </source>
</evidence>
<evidence type="ECO:0000313" key="3">
    <source>
        <dbReference type="Proteomes" id="UP000663829"/>
    </source>
</evidence>
<proteinExistence type="predicted"/>
<dbReference type="Proteomes" id="UP000681722">
    <property type="component" value="Unassembled WGS sequence"/>
</dbReference>
<gene>
    <name evidence="1" type="ORF">GPM918_LOCUS36968</name>
    <name evidence="2" type="ORF">SRO942_LOCUS37722</name>
</gene>
<dbReference type="AlphaFoldDB" id="A0A815TMF3"/>
<dbReference type="EMBL" id="CAJOBC010088440">
    <property type="protein sequence ID" value="CAF4368718.1"/>
    <property type="molecule type" value="Genomic_DNA"/>
</dbReference>
<protein>
    <submittedName>
        <fullName evidence="1">Uncharacterized protein</fullName>
    </submittedName>
</protein>
<name>A0A815TMF3_9BILA</name>
<comment type="caution">
    <text evidence="1">The sequence shown here is derived from an EMBL/GenBank/DDBJ whole genome shotgun (WGS) entry which is preliminary data.</text>
</comment>
<organism evidence="1 3">
    <name type="scientific">Didymodactylos carnosus</name>
    <dbReference type="NCBI Taxonomy" id="1234261"/>
    <lineage>
        <taxon>Eukaryota</taxon>
        <taxon>Metazoa</taxon>
        <taxon>Spiralia</taxon>
        <taxon>Gnathifera</taxon>
        <taxon>Rotifera</taxon>
        <taxon>Eurotatoria</taxon>
        <taxon>Bdelloidea</taxon>
        <taxon>Philodinida</taxon>
        <taxon>Philodinidae</taxon>
        <taxon>Didymodactylos</taxon>
    </lineage>
</organism>
<dbReference type="Proteomes" id="UP000663829">
    <property type="component" value="Unassembled WGS sequence"/>
</dbReference>
<reference evidence="1" key="1">
    <citation type="submission" date="2021-02" db="EMBL/GenBank/DDBJ databases">
        <authorList>
            <person name="Nowell W R."/>
        </authorList>
    </citation>
    <scope>NUCLEOTIDE SEQUENCE</scope>
</reference>
<sequence>MPLSSERDFSYVPQPIQKRQIISNERYKILNSPKSTQSSAKSASVESPSLIKLNQSALRQIPSKAT</sequence>